<name>A0ABD3HKU2_9MARC</name>
<dbReference type="EMBL" id="JBJQOH010000003">
    <property type="protein sequence ID" value="KAL3691531.1"/>
    <property type="molecule type" value="Genomic_DNA"/>
</dbReference>
<proteinExistence type="predicted"/>
<comment type="caution">
    <text evidence="1">The sequence shown here is derived from an EMBL/GenBank/DDBJ whole genome shotgun (WGS) entry which is preliminary data.</text>
</comment>
<accession>A0ABD3HKU2</accession>
<sequence length="221" mass="25231">MVYDILCEVFGQLEGGGSQQRQSIPRATVKVKVVEVCGRGEHLQWHFYVKIVDMSVASYEIDELPECLVFQAGESLIGCKPDILLQLQHEEAASLIYGRLRWEWVMGLEVIRGMTDGEVKVQSAHRLKTSEERTVLHDRLIVDHLFSQQLITGFQNFSPSREGLSLCDIGLQLQLVERAIDRTERGHENLVNLFGKVQSELKEARACVKHTRELLLRFSEQ</sequence>
<evidence type="ECO:0000313" key="1">
    <source>
        <dbReference type="EMBL" id="KAL3691531.1"/>
    </source>
</evidence>
<protein>
    <submittedName>
        <fullName evidence="1">Uncharacterized protein</fullName>
    </submittedName>
</protein>
<reference evidence="1 2" key="1">
    <citation type="submission" date="2024-09" db="EMBL/GenBank/DDBJ databases">
        <title>Chromosome-scale assembly of Riccia sorocarpa.</title>
        <authorList>
            <person name="Paukszto L."/>
        </authorList>
    </citation>
    <scope>NUCLEOTIDE SEQUENCE [LARGE SCALE GENOMIC DNA]</scope>
    <source>
        <strain evidence="1">LP-2024</strain>
        <tissue evidence="1">Aerial parts of the thallus</tissue>
    </source>
</reference>
<dbReference type="AlphaFoldDB" id="A0ABD3HKU2"/>
<dbReference type="Proteomes" id="UP001633002">
    <property type="component" value="Unassembled WGS sequence"/>
</dbReference>
<evidence type="ECO:0000313" key="2">
    <source>
        <dbReference type="Proteomes" id="UP001633002"/>
    </source>
</evidence>
<gene>
    <name evidence="1" type="ORF">R1sor_005182</name>
</gene>
<organism evidence="1 2">
    <name type="scientific">Riccia sorocarpa</name>
    <dbReference type="NCBI Taxonomy" id="122646"/>
    <lineage>
        <taxon>Eukaryota</taxon>
        <taxon>Viridiplantae</taxon>
        <taxon>Streptophyta</taxon>
        <taxon>Embryophyta</taxon>
        <taxon>Marchantiophyta</taxon>
        <taxon>Marchantiopsida</taxon>
        <taxon>Marchantiidae</taxon>
        <taxon>Marchantiales</taxon>
        <taxon>Ricciaceae</taxon>
        <taxon>Riccia</taxon>
    </lineage>
</organism>
<keyword evidence="2" id="KW-1185">Reference proteome</keyword>